<reference evidence="4 5" key="1">
    <citation type="journal article" date="2006" name="Science">
        <title>Genome sequence diversity and clues to the evolution of variola (smallpox) virus.</title>
        <authorList>
            <person name="Esposito J.J."/>
            <person name="Sammons S.A."/>
            <person name="Frace A.M."/>
            <person name="Osborne J.D."/>
            <person name="Olsen-Rasmussen M."/>
            <person name="Zhang M."/>
            <person name="Govil D."/>
            <person name="Damon I.K."/>
            <person name="Kline R."/>
            <person name="Laker M."/>
            <person name="Li Y."/>
            <person name="Smith G.L."/>
            <person name="Meyer H."/>
            <person name="LeDuc J.W."/>
            <person name="Wohlhueter R.M."/>
        </authorList>
    </citation>
    <scope>NUCLEOTIDE SEQUENCE [LARGE SCALE GENOMIC DNA]</scope>
    <source>
        <strain evidence="1">Benin</strain>
        <strain evidence="2">Guinea 1969</strain>
        <strain evidence="3">Sierra Leone 1969</strain>
    </source>
</reference>
<evidence type="ECO:0000313" key="4">
    <source>
        <dbReference type="Proteomes" id="UP000098436"/>
    </source>
</evidence>
<organismHost>
    <name type="scientific">Homo sapiens</name>
    <name type="common">Human</name>
    <dbReference type="NCBI Taxonomy" id="9606"/>
</organismHost>
<dbReference type="Proteomes" id="UP000127036">
    <property type="component" value="Segment"/>
</dbReference>
<sequence length="79" mass="9167">MILLKWIHKNPNDVDIINILHPKFMTNTMCNAISKSTKPVTRNGIKHNIVVIKNSDYISTITHYSPRTEYWTIVGNTDR</sequence>
<dbReference type="Proteomes" id="UP000098436">
    <property type="component" value="Segment"/>
</dbReference>
<evidence type="ECO:0000313" key="2">
    <source>
        <dbReference type="EMBL" id="ABF24785.1"/>
    </source>
</evidence>
<dbReference type="EMBL" id="DQ441426">
    <property type="protein sequence ID" value="ABF24785.1"/>
    <property type="molecule type" value="Genomic_DNA"/>
</dbReference>
<proteinExistence type="predicted"/>
<dbReference type="EMBL" id="DQ441416">
    <property type="protein sequence ID" value="ABF22777.1"/>
    <property type="molecule type" value="Genomic_DNA"/>
</dbReference>
<dbReference type="Proteomes" id="UP000133301">
    <property type="component" value="Segment"/>
</dbReference>
<gene>
    <name evidence="1" type="ORF">VARV_BEN68_59_017</name>
    <name evidence="2" type="ORF">VARV_GUI69_005_017</name>
    <name evidence="3" type="ORF">VARV_SLN68_258_017</name>
</gene>
<evidence type="ECO:0000313" key="5">
    <source>
        <dbReference type="Proteomes" id="UP000127036"/>
    </source>
</evidence>
<dbReference type="EMBL" id="DQ441437">
    <property type="protein sequence ID" value="ABF27002.1"/>
    <property type="molecule type" value="Genomic_DNA"/>
</dbReference>
<protein>
    <submittedName>
        <fullName evidence="3">Kelch-like protein</fullName>
    </submittedName>
</protein>
<name>Q0NBQ4_VARV</name>
<evidence type="ECO:0000313" key="1">
    <source>
        <dbReference type="EMBL" id="ABF22777.1"/>
    </source>
</evidence>
<accession>Q0NBQ4</accession>
<evidence type="ECO:0000313" key="3">
    <source>
        <dbReference type="EMBL" id="ABF27002.1"/>
    </source>
</evidence>
<organism evidence="3 4">
    <name type="scientific">Variola virus</name>
    <dbReference type="NCBI Taxonomy" id="10255"/>
    <lineage>
        <taxon>Viruses</taxon>
        <taxon>Varidnaviria</taxon>
        <taxon>Bamfordvirae</taxon>
        <taxon>Nucleocytoviricota</taxon>
        <taxon>Pokkesviricetes</taxon>
        <taxon>Chitovirales</taxon>
        <taxon>Poxviridae</taxon>
        <taxon>Chordopoxvirinae</taxon>
        <taxon>Orthopoxvirus</taxon>
        <taxon>Orthopoxvirus variola</taxon>
    </lineage>
</organism>